<reference evidence="1" key="1">
    <citation type="submission" date="2018-02" db="EMBL/GenBank/DDBJ databases">
        <title>Rhizophora mucronata_Transcriptome.</title>
        <authorList>
            <person name="Meera S.P."/>
            <person name="Sreeshan A."/>
            <person name="Augustine A."/>
        </authorList>
    </citation>
    <scope>NUCLEOTIDE SEQUENCE</scope>
    <source>
        <tissue evidence="1">Leaf</tissue>
    </source>
</reference>
<organism evidence="1">
    <name type="scientific">Rhizophora mucronata</name>
    <name type="common">Asiatic mangrove</name>
    <dbReference type="NCBI Taxonomy" id="61149"/>
    <lineage>
        <taxon>Eukaryota</taxon>
        <taxon>Viridiplantae</taxon>
        <taxon>Streptophyta</taxon>
        <taxon>Embryophyta</taxon>
        <taxon>Tracheophyta</taxon>
        <taxon>Spermatophyta</taxon>
        <taxon>Magnoliopsida</taxon>
        <taxon>eudicotyledons</taxon>
        <taxon>Gunneridae</taxon>
        <taxon>Pentapetalae</taxon>
        <taxon>rosids</taxon>
        <taxon>fabids</taxon>
        <taxon>Malpighiales</taxon>
        <taxon>Rhizophoraceae</taxon>
        <taxon>Rhizophora</taxon>
    </lineage>
</organism>
<sequence>MSTHTTTNTFITYVPTHPPRYFGGGSTAFSLAAADLKVKMWARAGMI</sequence>
<accession>A0A2P2PZG8</accession>
<name>A0A2P2PZG8_RHIMU</name>
<evidence type="ECO:0000313" key="1">
    <source>
        <dbReference type="EMBL" id="MBX60059.1"/>
    </source>
</evidence>
<protein>
    <submittedName>
        <fullName evidence="1">Uncharacterized protein</fullName>
    </submittedName>
</protein>
<proteinExistence type="predicted"/>
<dbReference type="EMBL" id="GGEC01079575">
    <property type="protein sequence ID" value="MBX60059.1"/>
    <property type="molecule type" value="Transcribed_RNA"/>
</dbReference>
<dbReference type="AlphaFoldDB" id="A0A2P2PZG8"/>